<dbReference type="RefSeq" id="WP_044617757.1">
    <property type="nucleotide sequence ID" value="NZ_CP007142.1"/>
</dbReference>
<proteinExistence type="predicted"/>
<dbReference type="STRING" id="1445510.YC6258_03420"/>
<dbReference type="KEGG" id="gsn:YC6258_03420"/>
<name>A0A0C5VMB5_9GAMM</name>
<organism evidence="2 3">
    <name type="scientific">Gynuella sunshinyii YC6258</name>
    <dbReference type="NCBI Taxonomy" id="1445510"/>
    <lineage>
        <taxon>Bacteria</taxon>
        <taxon>Pseudomonadati</taxon>
        <taxon>Pseudomonadota</taxon>
        <taxon>Gammaproteobacteria</taxon>
        <taxon>Oceanospirillales</taxon>
        <taxon>Saccharospirillaceae</taxon>
        <taxon>Gynuella</taxon>
    </lineage>
</organism>
<sequence length="127" mass="15283">MCESRDKFCEDVKAKFPQVKEMVEIEYQKRWADYDEKFYSYTWFEALANAINGEMQKSTDPIKYVDLFDFIRYSYLTGTDDIKQTVDVAFVENLFWLISADKARPYWSVLPETLKDLYVKFHRRTPL</sequence>
<evidence type="ECO:0000259" key="1">
    <source>
        <dbReference type="Pfam" id="PF24722"/>
    </source>
</evidence>
<dbReference type="InterPro" id="IPR056091">
    <property type="entry name" value="DUF7674"/>
</dbReference>
<keyword evidence="3" id="KW-1185">Reference proteome</keyword>
<gene>
    <name evidence="2" type="ORF">YC6258_03420</name>
</gene>
<dbReference type="HOGENOM" id="CLU_1967454_0_0_6"/>
<dbReference type="EMBL" id="CP007142">
    <property type="protein sequence ID" value="AJQ95456.1"/>
    <property type="molecule type" value="Genomic_DNA"/>
</dbReference>
<feature type="domain" description="DUF7674" evidence="1">
    <location>
        <begin position="10"/>
        <end position="122"/>
    </location>
</feature>
<accession>A0A0C5VMB5</accession>
<evidence type="ECO:0000313" key="3">
    <source>
        <dbReference type="Proteomes" id="UP000032266"/>
    </source>
</evidence>
<evidence type="ECO:0000313" key="2">
    <source>
        <dbReference type="EMBL" id="AJQ95456.1"/>
    </source>
</evidence>
<reference evidence="2 3" key="1">
    <citation type="submission" date="2014-01" db="EMBL/GenBank/DDBJ databases">
        <title>Full genme sequencing of cellulolytic bacterium Gynuella sunshinyii YC6258T gen. nov., sp. nov.</title>
        <authorList>
            <person name="Khan H."/>
            <person name="Chung E.J."/>
            <person name="Chung Y.R."/>
        </authorList>
    </citation>
    <scope>NUCLEOTIDE SEQUENCE [LARGE SCALE GENOMIC DNA]</scope>
    <source>
        <strain evidence="2 3">YC6258</strain>
    </source>
</reference>
<dbReference type="Pfam" id="PF24722">
    <property type="entry name" value="DUF7674"/>
    <property type="match status" value="1"/>
</dbReference>
<protein>
    <recommendedName>
        <fullName evidence="1">DUF7674 domain-containing protein</fullName>
    </recommendedName>
</protein>
<dbReference type="AlphaFoldDB" id="A0A0C5VMB5"/>
<dbReference type="Proteomes" id="UP000032266">
    <property type="component" value="Chromosome"/>
</dbReference>